<proteinExistence type="predicted"/>
<reference evidence="3" key="1">
    <citation type="journal article" date="2019" name="Int. J. Syst. Evol. Microbiol.">
        <title>The Global Catalogue of Microorganisms (GCM) 10K type strain sequencing project: providing services to taxonomists for standard genome sequencing and annotation.</title>
        <authorList>
            <consortium name="The Broad Institute Genomics Platform"/>
            <consortium name="The Broad Institute Genome Sequencing Center for Infectious Disease"/>
            <person name="Wu L."/>
            <person name="Ma J."/>
        </authorList>
    </citation>
    <scope>NUCLEOTIDE SEQUENCE [LARGE SCALE GENOMIC DNA]</scope>
    <source>
        <strain evidence="3">NBRC 108728</strain>
    </source>
</reference>
<organism evidence="2 3">
    <name type="scientific">Frondihabitans sucicola</name>
    <dbReference type="NCBI Taxonomy" id="1268041"/>
    <lineage>
        <taxon>Bacteria</taxon>
        <taxon>Bacillati</taxon>
        <taxon>Actinomycetota</taxon>
        <taxon>Actinomycetes</taxon>
        <taxon>Micrococcales</taxon>
        <taxon>Microbacteriaceae</taxon>
        <taxon>Frondihabitans</taxon>
    </lineage>
</organism>
<accession>A0ABN6XZ54</accession>
<dbReference type="Pfam" id="PF17765">
    <property type="entry name" value="MLTR_LBD"/>
    <property type="match status" value="1"/>
</dbReference>
<dbReference type="CDD" id="cd00093">
    <property type="entry name" value="HTH_XRE"/>
    <property type="match status" value="1"/>
</dbReference>
<dbReference type="EMBL" id="AP027732">
    <property type="protein sequence ID" value="BDZ48930.1"/>
    <property type="molecule type" value="Genomic_DNA"/>
</dbReference>
<evidence type="ECO:0000313" key="3">
    <source>
        <dbReference type="Proteomes" id="UP001321486"/>
    </source>
</evidence>
<name>A0ABN6XZ54_9MICO</name>
<dbReference type="Gene3D" id="3.30.450.180">
    <property type="match status" value="1"/>
</dbReference>
<dbReference type="InterPro" id="IPR041413">
    <property type="entry name" value="MLTR_LBD"/>
</dbReference>
<dbReference type="InterPro" id="IPR010982">
    <property type="entry name" value="Lambda_DNA-bd_dom_sf"/>
</dbReference>
<dbReference type="SMART" id="SM00530">
    <property type="entry name" value="HTH_XRE"/>
    <property type="match status" value="1"/>
</dbReference>
<sequence length="281" mass="31592">MDMDRAQLAHFLRRRREALVPADVGLTDGARRRTPGLRREEVAMLAGMSVDYVGRLEQQRATQPSEQMLNALVRALRLTLDERDHLYRLAGHNPPARIGATDHVHPTLLRILDRLHDTPAQVVDDLGTTLVQNPLAVALLGDDNRFEGLDRSLVHRWFTDPRARDVYPEQDHDHQSRVQVADLRAAVGRRGAQDQRARALVDSLLARSAEFRSLWEEHDVAVRRGEEKRIAHPQLGVIEVQCQILKVNDDSQWLLVFTATPGTESAGRLELLGVIGQGLLA</sequence>
<keyword evidence="3" id="KW-1185">Reference proteome</keyword>
<evidence type="ECO:0000313" key="2">
    <source>
        <dbReference type="EMBL" id="BDZ48930.1"/>
    </source>
</evidence>
<dbReference type="PANTHER" id="PTHR35010">
    <property type="entry name" value="BLL4672 PROTEIN-RELATED"/>
    <property type="match status" value="1"/>
</dbReference>
<evidence type="ECO:0000259" key="1">
    <source>
        <dbReference type="PROSITE" id="PS50943"/>
    </source>
</evidence>
<feature type="domain" description="HTH cro/C1-type" evidence="1">
    <location>
        <begin position="36"/>
        <end position="83"/>
    </location>
</feature>
<protein>
    <submittedName>
        <fullName evidence="2">DNA-binding protein</fullName>
    </submittedName>
</protein>
<dbReference type="GO" id="GO:0003677">
    <property type="term" value="F:DNA binding"/>
    <property type="evidence" value="ECO:0007669"/>
    <property type="project" value="UniProtKB-KW"/>
</dbReference>
<dbReference type="Proteomes" id="UP001321486">
    <property type="component" value="Chromosome"/>
</dbReference>
<dbReference type="PANTHER" id="PTHR35010:SF2">
    <property type="entry name" value="BLL4672 PROTEIN"/>
    <property type="match status" value="1"/>
</dbReference>
<dbReference type="PROSITE" id="PS50943">
    <property type="entry name" value="HTH_CROC1"/>
    <property type="match status" value="1"/>
</dbReference>
<dbReference type="SUPFAM" id="SSF47413">
    <property type="entry name" value="lambda repressor-like DNA-binding domains"/>
    <property type="match status" value="1"/>
</dbReference>
<dbReference type="Pfam" id="PF13560">
    <property type="entry name" value="HTH_31"/>
    <property type="match status" value="1"/>
</dbReference>
<gene>
    <name evidence="2" type="ORF">GCM10025867_11710</name>
</gene>
<keyword evidence="2" id="KW-0238">DNA-binding</keyword>
<dbReference type="InterPro" id="IPR001387">
    <property type="entry name" value="Cro/C1-type_HTH"/>
</dbReference>
<dbReference type="Gene3D" id="1.10.260.40">
    <property type="entry name" value="lambda repressor-like DNA-binding domains"/>
    <property type="match status" value="1"/>
</dbReference>